<organism evidence="1 2">
    <name type="scientific">Rotaria sordida</name>
    <dbReference type="NCBI Taxonomy" id="392033"/>
    <lineage>
        <taxon>Eukaryota</taxon>
        <taxon>Metazoa</taxon>
        <taxon>Spiralia</taxon>
        <taxon>Gnathifera</taxon>
        <taxon>Rotifera</taxon>
        <taxon>Eurotatoria</taxon>
        <taxon>Bdelloidea</taxon>
        <taxon>Philodinida</taxon>
        <taxon>Philodinidae</taxon>
        <taxon>Rotaria</taxon>
    </lineage>
</organism>
<gene>
    <name evidence="1" type="ORF">JBS370_LOCUS42039</name>
</gene>
<dbReference type="AlphaFoldDB" id="A0A820LED0"/>
<feature type="non-terminal residue" evidence="1">
    <location>
        <position position="1"/>
    </location>
</feature>
<evidence type="ECO:0000313" key="1">
    <source>
        <dbReference type="EMBL" id="CAF4354712.1"/>
    </source>
</evidence>
<protein>
    <submittedName>
        <fullName evidence="1">Uncharacterized protein</fullName>
    </submittedName>
</protein>
<accession>A0A820LED0</accession>
<comment type="caution">
    <text evidence="1">The sequence shown here is derived from an EMBL/GenBank/DDBJ whole genome shotgun (WGS) entry which is preliminary data.</text>
</comment>
<reference evidence="1" key="1">
    <citation type="submission" date="2021-02" db="EMBL/GenBank/DDBJ databases">
        <authorList>
            <person name="Nowell W R."/>
        </authorList>
    </citation>
    <scope>NUCLEOTIDE SEQUENCE</scope>
</reference>
<name>A0A820LED0_9BILA</name>
<evidence type="ECO:0000313" key="2">
    <source>
        <dbReference type="Proteomes" id="UP000663836"/>
    </source>
</evidence>
<dbReference type="Proteomes" id="UP000663836">
    <property type="component" value="Unassembled WGS sequence"/>
</dbReference>
<sequence length="27" mass="3364">ENKVTMTYEVEWASSETRWASRYVYNY</sequence>
<proteinExistence type="predicted"/>
<dbReference type="EMBL" id="CAJOBD010052110">
    <property type="protein sequence ID" value="CAF4354712.1"/>
    <property type="molecule type" value="Genomic_DNA"/>
</dbReference>